<protein>
    <recommendedName>
        <fullName evidence="3">TIGR02646 family protein</fullName>
    </recommendedName>
</protein>
<dbReference type="Proteomes" id="UP000337909">
    <property type="component" value="Unassembled WGS sequence"/>
</dbReference>
<gene>
    <name evidence="1" type="ORF">PS691_00667</name>
</gene>
<dbReference type="AlphaFoldDB" id="A0A5E7AF18"/>
<evidence type="ECO:0000313" key="1">
    <source>
        <dbReference type="EMBL" id="VVN74987.1"/>
    </source>
</evidence>
<dbReference type="NCBIfam" id="TIGR02646">
    <property type="entry name" value="retron system putative HNH endonuclease"/>
    <property type="match status" value="1"/>
</dbReference>
<evidence type="ECO:0000313" key="2">
    <source>
        <dbReference type="Proteomes" id="UP000337909"/>
    </source>
</evidence>
<name>A0A5E7AF18_PSEFL</name>
<dbReference type="EMBL" id="CABVHQ010000004">
    <property type="protein sequence ID" value="VVN74987.1"/>
    <property type="molecule type" value="Genomic_DNA"/>
</dbReference>
<accession>A0A5E7AF18</accession>
<dbReference type="InterPro" id="IPR013467">
    <property type="entry name" value="HNH78-like"/>
</dbReference>
<organism evidence="1 2">
    <name type="scientific">Pseudomonas fluorescens</name>
    <dbReference type="NCBI Taxonomy" id="294"/>
    <lineage>
        <taxon>Bacteria</taxon>
        <taxon>Pseudomonadati</taxon>
        <taxon>Pseudomonadota</taxon>
        <taxon>Gammaproteobacteria</taxon>
        <taxon>Pseudomonadales</taxon>
        <taxon>Pseudomonadaceae</taxon>
        <taxon>Pseudomonas</taxon>
    </lineage>
</organism>
<dbReference type="Gene3D" id="1.10.30.50">
    <property type="match status" value="1"/>
</dbReference>
<proteinExistence type="predicted"/>
<evidence type="ECO:0008006" key="3">
    <source>
        <dbReference type="Google" id="ProtNLM"/>
    </source>
</evidence>
<reference evidence="1 2" key="1">
    <citation type="submission" date="2019-09" db="EMBL/GenBank/DDBJ databases">
        <authorList>
            <person name="Chandra G."/>
            <person name="Truman W A."/>
        </authorList>
    </citation>
    <scope>NUCLEOTIDE SEQUENCE [LARGE SCALE GENOMIC DNA]</scope>
    <source>
        <strain evidence="1">PS691</strain>
    </source>
</reference>
<sequence length="132" mass="15394">MQGGRCAYCEAPINESDRHIEHFRQKGRDPRVTFEWENLFGSCNRHESCGKHKDRCAYAPLVLIKPDCDDPDDYWVFVSDGTIRPRADLSTPQQSRAEESLRIFNLDARNGRLRHMRREAVRQYLDTAEILA</sequence>